<dbReference type="RefSeq" id="WP_345534900.1">
    <property type="nucleotide sequence ID" value="NZ_BAABLD010000022.1"/>
</dbReference>
<comment type="caution">
    <text evidence="4">The sequence shown here is derived from an EMBL/GenBank/DDBJ whole genome shotgun (WGS) entry which is preliminary data.</text>
</comment>
<accession>A0ABP9R8N0</accession>
<sequence>MSKVCLVTGASRGIGRATVEHLSGLGYTVYAGVRESREKNEAAASELRKICRVIDLDVTCTQSVDDAVKSILDSTNRLDAVVNNAGYGLWGAAEEIDIEAAQRLFDVNFFGCLRVSKAAIPIMRNQGDGVIVQVSSISGRVVGPLYGMYQASKHALEAMSEAMAYELGHFGVRVVLVEPGNVDTNCTVEFAPALLEGRSYYQELMSRLNEARKGITPKRSTANDVALTITSAIENRSSPLRLLVGDDAYTLDAQRRALPDAEFSNWLWKEKLKVEW</sequence>
<evidence type="ECO:0000256" key="1">
    <source>
        <dbReference type="ARBA" id="ARBA00006484"/>
    </source>
</evidence>
<dbReference type="PRINTS" id="PR00080">
    <property type="entry name" value="SDRFAMILY"/>
</dbReference>
<comment type="similarity">
    <text evidence="1 3">Belongs to the short-chain dehydrogenases/reductases (SDR) family.</text>
</comment>
<dbReference type="PANTHER" id="PTHR43976:SF16">
    <property type="entry name" value="SHORT-CHAIN DEHYDROGENASE_REDUCTASE FAMILY PROTEIN"/>
    <property type="match status" value="1"/>
</dbReference>
<gene>
    <name evidence="4" type="ORF">GCM10025770_39680</name>
</gene>
<protein>
    <submittedName>
        <fullName evidence="4">Oxidoreductase</fullName>
    </submittedName>
</protein>
<dbReference type="InterPro" id="IPR036291">
    <property type="entry name" value="NAD(P)-bd_dom_sf"/>
</dbReference>
<evidence type="ECO:0000256" key="3">
    <source>
        <dbReference type="RuleBase" id="RU000363"/>
    </source>
</evidence>
<keyword evidence="2" id="KW-0560">Oxidoreductase</keyword>
<reference evidence="5" key="1">
    <citation type="journal article" date="2019" name="Int. J. Syst. Evol. Microbiol.">
        <title>The Global Catalogue of Microorganisms (GCM) 10K type strain sequencing project: providing services to taxonomists for standard genome sequencing and annotation.</title>
        <authorList>
            <consortium name="The Broad Institute Genomics Platform"/>
            <consortium name="The Broad Institute Genome Sequencing Center for Infectious Disease"/>
            <person name="Wu L."/>
            <person name="Ma J."/>
        </authorList>
    </citation>
    <scope>NUCLEOTIDE SEQUENCE [LARGE SCALE GENOMIC DNA]</scope>
    <source>
        <strain evidence="5">JCM 18715</strain>
    </source>
</reference>
<dbReference type="InterPro" id="IPR051911">
    <property type="entry name" value="SDR_oxidoreductase"/>
</dbReference>
<organism evidence="4 5">
    <name type="scientific">Viridibacterium curvum</name>
    <dbReference type="NCBI Taxonomy" id="1101404"/>
    <lineage>
        <taxon>Bacteria</taxon>
        <taxon>Pseudomonadati</taxon>
        <taxon>Pseudomonadota</taxon>
        <taxon>Betaproteobacteria</taxon>
        <taxon>Rhodocyclales</taxon>
        <taxon>Rhodocyclaceae</taxon>
        <taxon>Viridibacterium</taxon>
    </lineage>
</organism>
<name>A0ABP9R8N0_9RHOO</name>
<dbReference type="Pfam" id="PF00106">
    <property type="entry name" value="adh_short"/>
    <property type="match status" value="1"/>
</dbReference>
<dbReference type="CDD" id="cd05374">
    <property type="entry name" value="17beta-HSD-like_SDR_c"/>
    <property type="match status" value="1"/>
</dbReference>
<dbReference type="Proteomes" id="UP001500547">
    <property type="component" value="Unassembled WGS sequence"/>
</dbReference>
<dbReference type="SUPFAM" id="SSF51735">
    <property type="entry name" value="NAD(P)-binding Rossmann-fold domains"/>
    <property type="match status" value="1"/>
</dbReference>
<dbReference type="PANTHER" id="PTHR43976">
    <property type="entry name" value="SHORT CHAIN DEHYDROGENASE"/>
    <property type="match status" value="1"/>
</dbReference>
<dbReference type="EMBL" id="BAABLD010000022">
    <property type="protein sequence ID" value="GAA5172919.1"/>
    <property type="molecule type" value="Genomic_DNA"/>
</dbReference>
<dbReference type="Gene3D" id="3.40.50.720">
    <property type="entry name" value="NAD(P)-binding Rossmann-like Domain"/>
    <property type="match status" value="1"/>
</dbReference>
<evidence type="ECO:0000256" key="2">
    <source>
        <dbReference type="ARBA" id="ARBA00023002"/>
    </source>
</evidence>
<evidence type="ECO:0000313" key="5">
    <source>
        <dbReference type="Proteomes" id="UP001500547"/>
    </source>
</evidence>
<dbReference type="PRINTS" id="PR00081">
    <property type="entry name" value="GDHRDH"/>
</dbReference>
<evidence type="ECO:0000313" key="4">
    <source>
        <dbReference type="EMBL" id="GAA5172919.1"/>
    </source>
</evidence>
<dbReference type="InterPro" id="IPR002347">
    <property type="entry name" value="SDR_fam"/>
</dbReference>
<proteinExistence type="inferred from homology"/>
<keyword evidence="5" id="KW-1185">Reference proteome</keyword>